<feature type="transmembrane region" description="Helical" evidence="9">
    <location>
        <begin position="104"/>
        <end position="125"/>
    </location>
</feature>
<dbReference type="RefSeq" id="WP_092867027.1">
    <property type="nucleotide sequence ID" value="NZ_FPCH01000002.1"/>
</dbReference>
<dbReference type="InterPro" id="IPR013525">
    <property type="entry name" value="ABC2_TM"/>
</dbReference>
<dbReference type="Pfam" id="PF01061">
    <property type="entry name" value="ABC2_membrane"/>
    <property type="match status" value="1"/>
</dbReference>
<dbReference type="AlphaFoldDB" id="A0A1I7NDK0"/>
<dbReference type="PROSITE" id="PS51012">
    <property type="entry name" value="ABC_TM2"/>
    <property type="match status" value="1"/>
</dbReference>
<keyword evidence="3 9" id="KW-0813">Transport</keyword>
<evidence type="ECO:0000256" key="7">
    <source>
        <dbReference type="ARBA" id="ARBA00022989"/>
    </source>
</evidence>
<name>A0A1I7NDK0_9HYPH</name>
<evidence type="ECO:0000256" key="4">
    <source>
        <dbReference type="ARBA" id="ARBA00022475"/>
    </source>
</evidence>
<keyword evidence="4 9" id="KW-1003">Cell membrane</keyword>
<feature type="transmembrane region" description="Helical" evidence="9">
    <location>
        <begin position="215"/>
        <end position="237"/>
    </location>
</feature>
<feature type="transmembrane region" description="Helical" evidence="9">
    <location>
        <begin position="268"/>
        <end position="288"/>
    </location>
</feature>
<evidence type="ECO:0000313" key="12">
    <source>
        <dbReference type="Proteomes" id="UP000199423"/>
    </source>
</evidence>
<evidence type="ECO:0000256" key="1">
    <source>
        <dbReference type="ARBA" id="ARBA00004429"/>
    </source>
</evidence>
<feature type="transmembrane region" description="Helical" evidence="9">
    <location>
        <begin position="71"/>
        <end position="92"/>
    </location>
</feature>
<proteinExistence type="inferred from homology"/>
<keyword evidence="8 9" id="KW-0472">Membrane</keyword>
<evidence type="ECO:0000259" key="10">
    <source>
        <dbReference type="PROSITE" id="PS51012"/>
    </source>
</evidence>
<keyword evidence="12" id="KW-1185">Reference proteome</keyword>
<evidence type="ECO:0000256" key="9">
    <source>
        <dbReference type="RuleBase" id="RU361157"/>
    </source>
</evidence>
<keyword evidence="5" id="KW-0997">Cell inner membrane</keyword>
<dbReference type="GO" id="GO:0015920">
    <property type="term" value="P:lipopolysaccharide transport"/>
    <property type="evidence" value="ECO:0007669"/>
    <property type="project" value="TreeGrafter"/>
</dbReference>
<dbReference type="GO" id="GO:0140359">
    <property type="term" value="F:ABC-type transporter activity"/>
    <property type="evidence" value="ECO:0007669"/>
    <property type="project" value="InterPro"/>
</dbReference>
<dbReference type="PANTHER" id="PTHR30413:SF8">
    <property type="entry name" value="TRANSPORT PERMEASE PROTEIN"/>
    <property type="match status" value="1"/>
</dbReference>
<organism evidence="11 12">
    <name type="scientific">Hyphomicrobium facile</name>
    <dbReference type="NCBI Taxonomy" id="51670"/>
    <lineage>
        <taxon>Bacteria</taxon>
        <taxon>Pseudomonadati</taxon>
        <taxon>Pseudomonadota</taxon>
        <taxon>Alphaproteobacteria</taxon>
        <taxon>Hyphomicrobiales</taxon>
        <taxon>Hyphomicrobiaceae</taxon>
        <taxon>Hyphomicrobium</taxon>
    </lineage>
</organism>
<feature type="transmembrane region" description="Helical" evidence="9">
    <location>
        <begin position="146"/>
        <end position="174"/>
    </location>
</feature>
<dbReference type="GO" id="GO:0005886">
    <property type="term" value="C:plasma membrane"/>
    <property type="evidence" value="ECO:0007669"/>
    <property type="project" value="UniProtKB-SubCell"/>
</dbReference>
<feature type="domain" description="ABC transmembrane type-2" evidence="10">
    <location>
        <begin position="72"/>
        <end position="294"/>
    </location>
</feature>
<dbReference type="InterPro" id="IPR047817">
    <property type="entry name" value="ABC2_TM_bact-type"/>
</dbReference>
<protein>
    <recommendedName>
        <fullName evidence="9">Transport permease protein</fullName>
    </recommendedName>
</protein>
<keyword evidence="7 9" id="KW-1133">Transmembrane helix</keyword>
<evidence type="ECO:0000256" key="3">
    <source>
        <dbReference type="ARBA" id="ARBA00022448"/>
    </source>
</evidence>
<comment type="similarity">
    <text evidence="2 9">Belongs to the ABC-2 integral membrane protein family.</text>
</comment>
<evidence type="ECO:0000256" key="6">
    <source>
        <dbReference type="ARBA" id="ARBA00022692"/>
    </source>
</evidence>
<dbReference type="Proteomes" id="UP000199423">
    <property type="component" value="Unassembled WGS sequence"/>
</dbReference>
<evidence type="ECO:0000256" key="8">
    <source>
        <dbReference type="ARBA" id="ARBA00023136"/>
    </source>
</evidence>
<evidence type="ECO:0000313" key="11">
    <source>
        <dbReference type="EMBL" id="SFV32732.1"/>
    </source>
</evidence>
<reference evidence="12" key="1">
    <citation type="submission" date="2016-10" db="EMBL/GenBank/DDBJ databases">
        <authorList>
            <person name="Varghese N."/>
            <person name="Submissions S."/>
        </authorList>
    </citation>
    <scope>NUCLEOTIDE SEQUENCE [LARGE SCALE GENOMIC DNA]</scope>
    <source>
        <strain evidence="12">DSM 1565</strain>
    </source>
</reference>
<feature type="transmembrane region" description="Helical" evidence="9">
    <location>
        <begin position="180"/>
        <end position="203"/>
    </location>
</feature>
<evidence type="ECO:0000256" key="5">
    <source>
        <dbReference type="ARBA" id="ARBA00022519"/>
    </source>
</evidence>
<dbReference type="STRING" id="51670.SAMN04488557_1705"/>
<sequence>MKHVLAHAAIASRPLTGEGAGTADAPQAHDRTIVLEAGRAERNYWSDLWHYRELFAILAWRDVAVRYKQTVIGVAWALIRPFLTMVVFTVVFGKLAGLPSDGQAPYPVMVFAGLLPWFLFSSALADASGSLIGNANLISKVYFPRLVVPAASVIVALVDFMINLAMLALIMAYYRFVPGWQIVFLPGFVLLAMVGSLGPALWITALNVKYRDFRYVIPFIVQFGLYISPVGFSSSVVPEQWRLLYNLNPLVGVIDGFRWCLLGGQSPLYMPGFLASLGVVAFFLWFGIRYFRRTERTFADMM</sequence>
<comment type="subcellular location">
    <subcellularLocation>
        <location evidence="1 9">Cell inner membrane</location>
        <topology evidence="1 9">Multi-pass membrane protein</topology>
    </subcellularLocation>
</comment>
<dbReference type="PANTHER" id="PTHR30413">
    <property type="entry name" value="INNER MEMBRANE TRANSPORT PERMEASE"/>
    <property type="match status" value="1"/>
</dbReference>
<gene>
    <name evidence="11" type="ORF">SAMN04488557_1705</name>
</gene>
<dbReference type="EMBL" id="FPCH01000002">
    <property type="protein sequence ID" value="SFV32732.1"/>
    <property type="molecule type" value="Genomic_DNA"/>
</dbReference>
<dbReference type="OrthoDB" id="9786910at2"/>
<accession>A0A1I7NDK0</accession>
<keyword evidence="6 9" id="KW-0812">Transmembrane</keyword>
<evidence type="ECO:0000256" key="2">
    <source>
        <dbReference type="ARBA" id="ARBA00007783"/>
    </source>
</evidence>